<evidence type="ECO:0000313" key="1">
    <source>
        <dbReference type="EMBL" id="KAI5672424.1"/>
    </source>
</evidence>
<evidence type="ECO:0000313" key="2">
    <source>
        <dbReference type="Proteomes" id="UP001060085"/>
    </source>
</evidence>
<dbReference type="Proteomes" id="UP001060085">
    <property type="component" value="Linkage Group LG03"/>
</dbReference>
<accession>A0ACC0BIB1</accession>
<organism evidence="1 2">
    <name type="scientific">Catharanthus roseus</name>
    <name type="common">Madagascar periwinkle</name>
    <name type="synonym">Vinca rosea</name>
    <dbReference type="NCBI Taxonomy" id="4058"/>
    <lineage>
        <taxon>Eukaryota</taxon>
        <taxon>Viridiplantae</taxon>
        <taxon>Streptophyta</taxon>
        <taxon>Embryophyta</taxon>
        <taxon>Tracheophyta</taxon>
        <taxon>Spermatophyta</taxon>
        <taxon>Magnoliopsida</taxon>
        <taxon>eudicotyledons</taxon>
        <taxon>Gunneridae</taxon>
        <taxon>Pentapetalae</taxon>
        <taxon>asterids</taxon>
        <taxon>lamiids</taxon>
        <taxon>Gentianales</taxon>
        <taxon>Apocynaceae</taxon>
        <taxon>Rauvolfioideae</taxon>
        <taxon>Vinceae</taxon>
        <taxon>Catharanthinae</taxon>
        <taxon>Catharanthus</taxon>
    </lineage>
</organism>
<comment type="caution">
    <text evidence="1">The sequence shown here is derived from an EMBL/GenBank/DDBJ whole genome shotgun (WGS) entry which is preliminary data.</text>
</comment>
<protein>
    <submittedName>
        <fullName evidence="1">Uncharacterized protein</fullName>
    </submittedName>
</protein>
<name>A0ACC0BIB1_CATRO</name>
<gene>
    <name evidence="1" type="ORF">M9H77_12788</name>
</gene>
<dbReference type="EMBL" id="CM044703">
    <property type="protein sequence ID" value="KAI5672424.1"/>
    <property type="molecule type" value="Genomic_DNA"/>
</dbReference>
<sequence>MQVDFSAPNQGLELQINRGTSNQGGDLGRDLDPILQAQEDSYQIGLIMSTDGHMPTNSYQEGTSEPSTRQITKTTQSLQQTVEGLARQYQSVARDIEELKKGKSSAIMEQRVGDNLGGFNLPHHQRPFDNVCTYGYHDMPAQNSHPFQEVGYQGRAQHRGDYGDNPNVGQAYHGGYYGNQQGDKAFDKIKWKVPDFKGESDPNERVWPLNVGFMRLRSSYVFHWSVEATKSSVEFFNQKRCSCEELDPIQ</sequence>
<proteinExistence type="predicted"/>
<keyword evidence="2" id="KW-1185">Reference proteome</keyword>
<reference evidence="2" key="1">
    <citation type="journal article" date="2023" name="Nat. Plants">
        <title>Single-cell RNA sequencing provides a high-resolution roadmap for understanding the multicellular compartmentation of specialized metabolism.</title>
        <authorList>
            <person name="Sun S."/>
            <person name="Shen X."/>
            <person name="Li Y."/>
            <person name="Li Y."/>
            <person name="Wang S."/>
            <person name="Li R."/>
            <person name="Zhang H."/>
            <person name="Shen G."/>
            <person name="Guo B."/>
            <person name="Wei J."/>
            <person name="Xu J."/>
            <person name="St-Pierre B."/>
            <person name="Chen S."/>
            <person name="Sun C."/>
        </authorList>
    </citation>
    <scope>NUCLEOTIDE SEQUENCE [LARGE SCALE GENOMIC DNA]</scope>
</reference>